<protein>
    <recommendedName>
        <fullName evidence="1">KANL3/Tex30 alpha/beta hydrolase-like domain-containing protein</fullName>
    </recommendedName>
</protein>
<dbReference type="PANTHER" id="PTHR13136">
    <property type="entry name" value="TESTIS DEVELOPMENT PROTEIN PRTD"/>
    <property type="match status" value="1"/>
</dbReference>
<accession>A0A512HHP9</accession>
<evidence type="ECO:0000313" key="3">
    <source>
        <dbReference type="Proteomes" id="UP000321717"/>
    </source>
</evidence>
<gene>
    <name evidence="2" type="ORF">RNA01_19010</name>
</gene>
<dbReference type="Pfam" id="PF20408">
    <property type="entry name" value="Abhydrolase_11"/>
    <property type="match status" value="1"/>
</dbReference>
<dbReference type="EMBL" id="BJZP01000007">
    <property type="protein sequence ID" value="GEO84969.1"/>
    <property type="molecule type" value="Genomic_DNA"/>
</dbReference>
<comment type="caution">
    <text evidence="2">The sequence shown here is derived from an EMBL/GenBank/DDBJ whole genome shotgun (WGS) entry which is preliminary data.</text>
</comment>
<dbReference type="InterPro" id="IPR029058">
    <property type="entry name" value="AB_hydrolase_fold"/>
</dbReference>
<dbReference type="InterPro" id="IPR046879">
    <property type="entry name" value="KANL3/Tex30_Abhydrolase"/>
</dbReference>
<dbReference type="SUPFAM" id="SSF53474">
    <property type="entry name" value="alpha/beta-Hydrolases"/>
    <property type="match status" value="1"/>
</dbReference>
<evidence type="ECO:0000313" key="2">
    <source>
        <dbReference type="EMBL" id="GEO84969.1"/>
    </source>
</evidence>
<keyword evidence="3" id="KW-1185">Reference proteome</keyword>
<proteinExistence type="predicted"/>
<dbReference type="PANTHER" id="PTHR13136:SF11">
    <property type="entry name" value="TESTIS-EXPRESSED PROTEIN 30"/>
    <property type="match status" value="1"/>
</dbReference>
<reference evidence="2 3" key="1">
    <citation type="submission" date="2019-07" db="EMBL/GenBank/DDBJ databases">
        <title>Whole genome shotgun sequence of Rhizobium naphthalenivorans NBRC 107585.</title>
        <authorList>
            <person name="Hosoyama A."/>
            <person name="Uohara A."/>
            <person name="Ohji S."/>
            <person name="Ichikawa N."/>
        </authorList>
    </citation>
    <scope>NUCLEOTIDE SEQUENCE [LARGE SCALE GENOMIC DNA]</scope>
    <source>
        <strain evidence="2 3">NBRC 107585</strain>
    </source>
</reference>
<sequence>MWNVFNPIMRPFKRRSAARLLKRGKAIYLAGDSFPADLHIEAAIEARLPSLFGVWRSQTALNERHGAGQFTMKIPERLDILRRELPDISPAWPNVLVGRSSGSRVATLFACEHPVCAVVCLGYPFKHPNREPEPIRYEHLRHIAVPTLILQGRSDAYGSFEQAGTYPASANVTIMPVDTDHEFRLDENQWDAVAGRIAHFLRNL</sequence>
<name>A0A512HHP9_9HYPH</name>
<dbReference type="AlphaFoldDB" id="A0A512HHP9"/>
<organism evidence="2 3">
    <name type="scientific">Ciceribacter naphthalenivorans</name>
    <dbReference type="NCBI Taxonomy" id="1118451"/>
    <lineage>
        <taxon>Bacteria</taxon>
        <taxon>Pseudomonadati</taxon>
        <taxon>Pseudomonadota</taxon>
        <taxon>Alphaproteobacteria</taxon>
        <taxon>Hyphomicrobiales</taxon>
        <taxon>Rhizobiaceae</taxon>
        <taxon>Ciceribacter</taxon>
    </lineage>
</organism>
<feature type="domain" description="KANL3/Tex30 alpha/beta hydrolase-like" evidence="1">
    <location>
        <begin position="78"/>
        <end position="187"/>
    </location>
</feature>
<evidence type="ECO:0000259" key="1">
    <source>
        <dbReference type="Pfam" id="PF20408"/>
    </source>
</evidence>
<dbReference type="Proteomes" id="UP000321717">
    <property type="component" value="Unassembled WGS sequence"/>
</dbReference>
<dbReference type="InterPro" id="IPR026555">
    <property type="entry name" value="NSL3/Tex30"/>
</dbReference>
<dbReference type="Gene3D" id="3.40.50.1820">
    <property type="entry name" value="alpha/beta hydrolase"/>
    <property type="match status" value="1"/>
</dbReference>